<dbReference type="InterPro" id="IPR003531">
    <property type="entry name" value="Hempt_rcpt_S_F1_CS"/>
</dbReference>
<evidence type="ECO:0000259" key="16">
    <source>
        <dbReference type="PROSITE" id="PS50853"/>
    </source>
</evidence>
<evidence type="ECO:0000256" key="1">
    <source>
        <dbReference type="ARBA" id="ARBA00004187"/>
    </source>
</evidence>
<sequence length="565" mass="63727">EPPDLPHDFSCQTRDMIKIKCTWRKGGDTYLPRRHSTKHIFFEKFAQKLIPCTVHCTEECSCSWDINHQRVYNIMLTVENPLGKKTATDAFDVTHRIQPSAPSKLFGHCSDTEIMLSWKQQNKGIKLICETEVLHPDGKAEWHNSSSTYLQHASITLGGLQPYTQYTCRVRCGAAQHFWRWSEWSNAQTFRTKEASPSGKLDIWRQITPVLGGRNVTLFWKPTPSFRANGRSISYEVTWGKVEGNSKPEHISISSVYNSTRILIDNNPYKISVVAKNNVNYSRPSVMVIPGATGNSTPETELSISDLKEDQVIGADDGIFLSWEPSNKYDGYVVDWCNFPELQPCDLQWQRFGPHNSSALISSASFVPGVRYNFHIYGSAANTVSLLERKTGYLKELPPTLDPPVKKIHLTFHAVTLSWDSYPTTASQPGFVRGYHVYVSPMQEDCSLKESKKHVLPDGSVLCKYTIENPEEKRYTVKHLMPNTKYKVVVKAYTGGGESPIASFIYIETPFDSHWPYFLGLLVLVPSAVAAVAALCRWKMKGVKACCCPVIPSPNKSKVLSFKDL</sequence>
<dbReference type="SUPFAM" id="SSF49265">
    <property type="entry name" value="Fibronectin type III"/>
    <property type="match status" value="4"/>
</dbReference>
<dbReference type="FunFam" id="2.60.40.10:FF:000578">
    <property type="entry name" value="Leukemia inhibitory factor receptor"/>
    <property type="match status" value="1"/>
</dbReference>
<keyword evidence="5 15" id="KW-0812">Transmembrane</keyword>
<keyword evidence="7" id="KW-0677">Repeat</keyword>
<dbReference type="AlphaFoldDB" id="A0A7K7UVU7"/>
<dbReference type="CDD" id="cd00063">
    <property type="entry name" value="FN3"/>
    <property type="match status" value="3"/>
</dbReference>
<name>A0A7K7UVU7_EUDEL</name>
<evidence type="ECO:0000256" key="4">
    <source>
        <dbReference type="ARBA" id="ARBA00019169"/>
    </source>
</evidence>
<feature type="transmembrane region" description="Helical" evidence="15">
    <location>
        <begin position="515"/>
        <end position="535"/>
    </location>
</feature>
<dbReference type="InterPro" id="IPR052672">
    <property type="entry name" value="Type1_Cytokine_Rcpt_Type2"/>
</dbReference>
<organism evidence="17 18">
    <name type="scientific">Eudromia elegans</name>
    <name type="common">Elegant crested-tinamou</name>
    <dbReference type="NCBI Taxonomy" id="8805"/>
    <lineage>
        <taxon>Eukaryota</taxon>
        <taxon>Metazoa</taxon>
        <taxon>Chordata</taxon>
        <taxon>Craniata</taxon>
        <taxon>Vertebrata</taxon>
        <taxon>Euteleostomi</taxon>
        <taxon>Archelosauria</taxon>
        <taxon>Archosauria</taxon>
        <taxon>Dinosauria</taxon>
        <taxon>Saurischia</taxon>
        <taxon>Theropoda</taxon>
        <taxon>Coelurosauria</taxon>
        <taxon>Aves</taxon>
        <taxon>Palaeognathae</taxon>
        <taxon>Tinamiformes</taxon>
        <taxon>Tinamidae</taxon>
        <taxon>Eudromia</taxon>
    </lineage>
</organism>
<dbReference type="PANTHER" id="PTHR48423">
    <property type="entry name" value="INTERLEUKIN-27 RECEPTOR SUBUNIT ALPHA"/>
    <property type="match status" value="1"/>
</dbReference>
<dbReference type="Gene3D" id="2.60.40.10">
    <property type="entry name" value="Immunoglobulins"/>
    <property type="match status" value="5"/>
</dbReference>
<keyword evidence="8 15" id="KW-1133">Transmembrane helix</keyword>
<evidence type="ECO:0000256" key="14">
    <source>
        <dbReference type="ARBA" id="ARBA00046724"/>
    </source>
</evidence>
<comment type="caution">
    <text evidence="17">The sequence shown here is derived from an EMBL/GenBank/DDBJ whole genome shotgun (WGS) entry which is preliminary data.</text>
</comment>
<dbReference type="Proteomes" id="UP000533954">
    <property type="component" value="Unassembled WGS sequence"/>
</dbReference>
<feature type="domain" description="Fibronectin type-III" evidence="16">
    <location>
        <begin position="98"/>
        <end position="195"/>
    </location>
</feature>
<comment type="subcellular location">
    <subcellularLocation>
        <location evidence="1">Basolateral cell membrane</location>
    </subcellularLocation>
    <subcellularLocation>
        <location evidence="2">Membrane</location>
        <topology evidence="2">Single-pass type I membrane protein</topology>
    </subcellularLocation>
</comment>
<evidence type="ECO:0000313" key="18">
    <source>
        <dbReference type="Proteomes" id="UP000533954"/>
    </source>
</evidence>
<dbReference type="OrthoDB" id="6382334at2759"/>
<evidence type="ECO:0000256" key="3">
    <source>
        <dbReference type="ARBA" id="ARBA00008921"/>
    </source>
</evidence>
<dbReference type="PROSITE" id="PS01355">
    <property type="entry name" value="HEMATOPO_REC_S_F1"/>
    <property type="match status" value="1"/>
</dbReference>
<evidence type="ECO:0000256" key="15">
    <source>
        <dbReference type="SAM" id="Phobius"/>
    </source>
</evidence>
<evidence type="ECO:0000313" key="17">
    <source>
        <dbReference type="EMBL" id="NXA32351.1"/>
    </source>
</evidence>
<keyword evidence="6" id="KW-0732">Signal</keyword>
<dbReference type="PROSITE" id="PS50853">
    <property type="entry name" value="FN3"/>
    <property type="match status" value="3"/>
</dbReference>
<feature type="non-terminal residue" evidence="17">
    <location>
        <position position="565"/>
    </location>
</feature>
<comment type="similarity">
    <text evidence="3">Belongs to the type I cytokine receptor family. Type 2 subfamily.</text>
</comment>
<dbReference type="FunFam" id="2.60.40.10:FF:001289">
    <property type="entry name" value="Oncostatin-M-specific receptor subunit beta"/>
    <property type="match status" value="1"/>
</dbReference>
<evidence type="ECO:0000256" key="5">
    <source>
        <dbReference type="ARBA" id="ARBA00022692"/>
    </source>
</evidence>
<evidence type="ECO:0000256" key="2">
    <source>
        <dbReference type="ARBA" id="ARBA00004479"/>
    </source>
</evidence>
<keyword evidence="10" id="KW-1015">Disulfide bond</keyword>
<feature type="domain" description="Fibronectin type-III" evidence="16">
    <location>
        <begin position="197"/>
        <end position="296"/>
    </location>
</feature>
<dbReference type="PANTHER" id="PTHR48423:SF1">
    <property type="entry name" value="INTERLEUKIN-27 RECEPTOR SUBUNIT ALPHA"/>
    <property type="match status" value="1"/>
</dbReference>
<dbReference type="FunFam" id="2.60.40.10:FF:001286">
    <property type="entry name" value="Oncostatin-M-specific receptor subunit beta"/>
    <property type="match status" value="1"/>
</dbReference>
<dbReference type="PROSITE" id="PS01353">
    <property type="entry name" value="HEMATOPO_REC_L_F2"/>
    <property type="match status" value="1"/>
</dbReference>
<feature type="non-terminal residue" evidence="17">
    <location>
        <position position="1"/>
    </location>
</feature>
<dbReference type="GO" id="GO:0016323">
    <property type="term" value="C:basolateral plasma membrane"/>
    <property type="evidence" value="ECO:0007669"/>
    <property type="project" value="UniProtKB-SubCell"/>
</dbReference>
<keyword evidence="18" id="KW-1185">Reference proteome</keyword>
<evidence type="ECO:0000256" key="13">
    <source>
        <dbReference type="ARBA" id="ARBA00031601"/>
    </source>
</evidence>
<evidence type="ECO:0000256" key="6">
    <source>
        <dbReference type="ARBA" id="ARBA00022729"/>
    </source>
</evidence>
<dbReference type="Pfam" id="PF25552">
    <property type="entry name" value="LIFR_D4"/>
    <property type="match status" value="1"/>
</dbReference>
<evidence type="ECO:0000256" key="9">
    <source>
        <dbReference type="ARBA" id="ARBA00023136"/>
    </source>
</evidence>
<evidence type="ECO:0000256" key="8">
    <source>
        <dbReference type="ARBA" id="ARBA00022989"/>
    </source>
</evidence>
<reference evidence="17 18" key="1">
    <citation type="submission" date="2019-09" db="EMBL/GenBank/DDBJ databases">
        <title>Bird 10,000 Genomes (B10K) Project - Family phase.</title>
        <authorList>
            <person name="Zhang G."/>
        </authorList>
    </citation>
    <scope>NUCLEOTIDE SEQUENCE [LARGE SCALE GENOMIC DNA]</scope>
    <source>
        <strain evidence="17">B10K-LSUMZ-16893</strain>
    </source>
</reference>
<dbReference type="GO" id="GO:0004896">
    <property type="term" value="F:cytokine receptor activity"/>
    <property type="evidence" value="ECO:0007669"/>
    <property type="project" value="InterPro"/>
</dbReference>
<keyword evidence="12" id="KW-0325">Glycoprotein</keyword>
<gene>
    <name evidence="17" type="primary">Osmr</name>
    <name evidence="17" type="ORF">EUDELE_R00337</name>
</gene>
<proteinExistence type="inferred from homology"/>
<protein>
    <recommendedName>
        <fullName evidence="4">Leptin receptor</fullName>
    </recommendedName>
    <alternativeName>
        <fullName evidence="13">OB receptor</fullName>
    </alternativeName>
</protein>
<dbReference type="InterPro" id="IPR036116">
    <property type="entry name" value="FN3_sf"/>
</dbReference>
<dbReference type="InterPro" id="IPR003961">
    <property type="entry name" value="FN3_dom"/>
</dbReference>
<comment type="subunit">
    <text evidence="14">Present as a mixture of monomers and dimers. The phosphorylated receptor binds a number of SH2 domain-containing proteins such as JAK2, STAT3, PTPN11, and SOCS3. Interaction with SOCS3 inhibits JAK/STAT signaling and MAPK cascade.</text>
</comment>
<feature type="domain" description="Fibronectin type-III" evidence="16">
    <location>
        <begin position="399"/>
        <end position="512"/>
    </location>
</feature>
<dbReference type="InterPro" id="IPR013783">
    <property type="entry name" value="Ig-like_fold"/>
</dbReference>
<keyword evidence="9 15" id="KW-0472">Membrane</keyword>
<accession>A0A7K7UVU7</accession>
<dbReference type="Pfam" id="PF00041">
    <property type="entry name" value="fn3"/>
    <property type="match status" value="1"/>
</dbReference>
<dbReference type="EMBL" id="VZSX01000010">
    <property type="protein sequence ID" value="NXA32351.1"/>
    <property type="molecule type" value="Genomic_DNA"/>
</dbReference>
<evidence type="ECO:0000256" key="12">
    <source>
        <dbReference type="ARBA" id="ARBA00023180"/>
    </source>
</evidence>
<dbReference type="SMART" id="SM00060">
    <property type="entry name" value="FN3"/>
    <property type="match status" value="4"/>
</dbReference>
<evidence type="ECO:0000256" key="7">
    <source>
        <dbReference type="ARBA" id="ARBA00022737"/>
    </source>
</evidence>
<keyword evidence="11" id="KW-0675">Receptor</keyword>
<evidence type="ECO:0000256" key="11">
    <source>
        <dbReference type="ARBA" id="ARBA00023170"/>
    </source>
</evidence>
<evidence type="ECO:0000256" key="10">
    <source>
        <dbReference type="ARBA" id="ARBA00023157"/>
    </source>
</evidence>
<dbReference type="InterPro" id="IPR003529">
    <property type="entry name" value="Hematopoietin_rcpt_Gp130_CS"/>
</dbReference>